<dbReference type="Proteomes" id="UP001500457">
    <property type="component" value="Unassembled WGS sequence"/>
</dbReference>
<protein>
    <recommendedName>
        <fullName evidence="1">NACHT domain-containing protein</fullName>
    </recommendedName>
</protein>
<dbReference type="Pfam" id="PF05729">
    <property type="entry name" value="NACHT"/>
    <property type="match status" value="1"/>
</dbReference>
<evidence type="ECO:0000313" key="3">
    <source>
        <dbReference type="Proteomes" id="UP001500457"/>
    </source>
</evidence>
<accession>A0ABP9DYX3</accession>
<dbReference type="Gene3D" id="3.40.50.300">
    <property type="entry name" value="P-loop containing nucleotide triphosphate hydrolases"/>
    <property type="match status" value="1"/>
</dbReference>
<comment type="caution">
    <text evidence="2">The sequence shown here is derived from an EMBL/GenBank/DDBJ whole genome shotgun (WGS) entry which is preliminary data.</text>
</comment>
<name>A0ABP9DYX3_9PSEU</name>
<dbReference type="InterPro" id="IPR027417">
    <property type="entry name" value="P-loop_NTPase"/>
</dbReference>
<dbReference type="InterPro" id="IPR007111">
    <property type="entry name" value="NACHT_NTPase"/>
</dbReference>
<dbReference type="RefSeq" id="WP_274232739.1">
    <property type="nucleotide sequence ID" value="NZ_BAABHQ010000001.1"/>
</dbReference>
<feature type="domain" description="NACHT" evidence="1">
    <location>
        <begin position="253"/>
        <end position="414"/>
    </location>
</feature>
<keyword evidence="3" id="KW-1185">Reference proteome</keyword>
<dbReference type="SUPFAM" id="SSF52540">
    <property type="entry name" value="P-loop containing nucleoside triphosphate hydrolases"/>
    <property type="match status" value="1"/>
</dbReference>
<evidence type="ECO:0000313" key="2">
    <source>
        <dbReference type="EMBL" id="GAA4862312.1"/>
    </source>
</evidence>
<dbReference type="PANTHER" id="PTHR46844:SF1">
    <property type="entry name" value="SLR5058 PROTEIN"/>
    <property type="match status" value="1"/>
</dbReference>
<dbReference type="EMBL" id="BAABHQ010000001">
    <property type="protein sequence ID" value="GAA4862312.1"/>
    <property type="molecule type" value="Genomic_DNA"/>
</dbReference>
<reference evidence="3" key="1">
    <citation type="journal article" date="2019" name="Int. J. Syst. Evol. Microbiol.">
        <title>The Global Catalogue of Microorganisms (GCM) 10K type strain sequencing project: providing services to taxonomists for standard genome sequencing and annotation.</title>
        <authorList>
            <consortium name="The Broad Institute Genomics Platform"/>
            <consortium name="The Broad Institute Genome Sequencing Center for Infectious Disease"/>
            <person name="Wu L."/>
            <person name="Ma J."/>
        </authorList>
    </citation>
    <scope>NUCLEOTIDE SEQUENCE [LARGE SCALE GENOMIC DNA]</scope>
    <source>
        <strain evidence="3">JCM 17983</strain>
    </source>
</reference>
<proteinExistence type="predicted"/>
<dbReference type="PANTHER" id="PTHR46844">
    <property type="entry name" value="SLR5058 PROTEIN"/>
    <property type="match status" value="1"/>
</dbReference>
<evidence type="ECO:0000259" key="1">
    <source>
        <dbReference type="Pfam" id="PF05729"/>
    </source>
</evidence>
<organism evidence="2 3">
    <name type="scientific">Actinomycetospora straminea</name>
    <dbReference type="NCBI Taxonomy" id="663607"/>
    <lineage>
        <taxon>Bacteria</taxon>
        <taxon>Bacillati</taxon>
        <taxon>Actinomycetota</taxon>
        <taxon>Actinomycetes</taxon>
        <taxon>Pseudonocardiales</taxon>
        <taxon>Pseudonocardiaceae</taxon>
        <taxon>Actinomycetospora</taxon>
    </lineage>
</organism>
<sequence>MPVGQEALESGGTLQIELGAAVSKVVGTAVGRIIGSVLGSSFSDFLFRREVKEQAAVEIEKEIDSELQDLTLAESRDLVAFIEGSEFEDYTRRLFSNSIIARKSDPHVDKYREELSERIRLLLPSQPRAATQKIALALYGDVSANVAASIVATEVATKVGRARLAQLLPKLDLALQRTEGHLNNLSRVLSLKPINDFEHALRPQVAFGHEKIRLPQLGSTRWVPLEQLYVRPRLHYGDGSLAPSIDSLERHHRLVILGDPGGGKTTLASYICLNGTARSSEAKVSSPTPVMVILRDHITSLEAANTSLSEVVLHSCSSKYNVGTDVESVEYLLLNGRLTVVFDGLDELVDVALRVRVAGAIDSFANRFYRARVIVTSRKIGYIAAPLDPSQFTRVDLDAFDDGAVRDYAQKWFTFDDTGASSSSADRAAAFNRDSAHVPDIRTNPLMLALMCSVYTVEGFIPQNRPELYEKCSTLLIERWDRDRRLLVRLPAESAVKPAIYAMAEWILGSADREKGVRRSELISFISHFLHPRRFEDYDEASAAATSFVDWFTGRAWVLTDVGSTKTEPLYGFTHRTFLEYFAAKKLLRDMRSGHDLFEALIPRIERAERDIISQMAFQMLFDDSESEGEVFAAKLLDAASTTVDSQRQAVLSFLARSLDFVVPSPAITRKVVARAFESFSTSHEVKGKVPSFPEQSPSHGPLYDLMAAADENLATISSEMQRQLENYMESRQWKASTMQLEVLALAAYPDGFARMRGNSTARSVSFWEGEVDAFRQTIDRVADLRSVAKYAEWISDYLLETGEMGFAEFLDARNVRRIFIANKAEWALTQPLATKILLAMARSRKVSHGKFRKSVPIDSDRILLVRALLAIRPPWAVVAPGERYFLSAQDRFVRAYPFSTAVDRTLQGLLAAFVTDYAFAVEPDIDAGRASRREYWHVLMGKENGELQSRTTADMLPAAADFFSRWLGGGWQTVIRQR</sequence>
<gene>
    <name evidence="2" type="ORF">GCM10023203_07380</name>
</gene>